<dbReference type="Proteomes" id="UP000612349">
    <property type="component" value="Unassembled WGS sequence"/>
</dbReference>
<gene>
    <name evidence="1" type="ORF">GCM10010990_15390</name>
</gene>
<evidence type="ECO:0000313" key="2">
    <source>
        <dbReference type="Proteomes" id="UP000612349"/>
    </source>
</evidence>
<proteinExistence type="predicted"/>
<comment type="caution">
    <text evidence="1">The sequence shown here is derived from an EMBL/GenBank/DDBJ whole genome shotgun (WGS) entry which is preliminary data.</text>
</comment>
<evidence type="ECO:0000313" key="1">
    <source>
        <dbReference type="EMBL" id="GGD66784.1"/>
    </source>
</evidence>
<accession>A0A916YYB4</accession>
<protein>
    <submittedName>
        <fullName evidence="1">Uncharacterized protein</fullName>
    </submittedName>
</protein>
<reference evidence="1" key="2">
    <citation type="submission" date="2020-09" db="EMBL/GenBank/DDBJ databases">
        <authorList>
            <person name="Sun Q."/>
            <person name="Zhou Y."/>
        </authorList>
    </citation>
    <scope>NUCLEOTIDE SEQUENCE</scope>
    <source>
        <strain evidence="1">CGMCC 1.15360</strain>
    </source>
</reference>
<name>A0A916YYB4_9SPHN</name>
<organism evidence="1 2">
    <name type="scientific">Croceicoccus mobilis</name>
    <dbReference type="NCBI Taxonomy" id="1703339"/>
    <lineage>
        <taxon>Bacteria</taxon>
        <taxon>Pseudomonadati</taxon>
        <taxon>Pseudomonadota</taxon>
        <taxon>Alphaproteobacteria</taxon>
        <taxon>Sphingomonadales</taxon>
        <taxon>Erythrobacteraceae</taxon>
        <taxon>Croceicoccus</taxon>
    </lineage>
</organism>
<keyword evidence="2" id="KW-1185">Reference proteome</keyword>
<dbReference type="AlphaFoldDB" id="A0A916YYB4"/>
<dbReference type="EMBL" id="BMIP01000002">
    <property type="protein sequence ID" value="GGD66784.1"/>
    <property type="molecule type" value="Genomic_DNA"/>
</dbReference>
<sequence>MKEEGGGRTWARTKDPLIKSHDQRVLARPHGSKNGGNLRFIVRIVLEMFASIHYKKLPKVAGTYGEQSRFDGCEDRRAEGADCGSG</sequence>
<reference evidence="1" key="1">
    <citation type="journal article" date="2014" name="Int. J. Syst. Evol. Microbiol.">
        <title>Complete genome sequence of Corynebacterium casei LMG S-19264T (=DSM 44701T), isolated from a smear-ripened cheese.</title>
        <authorList>
            <consortium name="US DOE Joint Genome Institute (JGI-PGF)"/>
            <person name="Walter F."/>
            <person name="Albersmeier A."/>
            <person name="Kalinowski J."/>
            <person name="Ruckert C."/>
        </authorList>
    </citation>
    <scope>NUCLEOTIDE SEQUENCE</scope>
    <source>
        <strain evidence="1">CGMCC 1.15360</strain>
    </source>
</reference>